<dbReference type="InParanoid" id="G2QAM9"/>
<proteinExistence type="predicted"/>
<dbReference type="VEuPathDB" id="FungiDB:MYCTH_2314761"/>
<keyword evidence="3" id="KW-1185">Reference proteome</keyword>
<organism evidence="2 3">
    <name type="scientific">Thermothelomyces thermophilus (strain ATCC 42464 / BCRC 31852 / DSM 1799)</name>
    <name type="common">Sporotrichum thermophile</name>
    <dbReference type="NCBI Taxonomy" id="573729"/>
    <lineage>
        <taxon>Eukaryota</taxon>
        <taxon>Fungi</taxon>
        <taxon>Dikarya</taxon>
        <taxon>Ascomycota</taxon>
        <taxon>Pezizomycotina</taxon>
        <taxon>Sordariomycetes</taxon>
        <taxon>Sordariomycetidae</taxon>
        <taxon>Sordariales</taxon>
        <taxon>Chaetomiaceae</taxon>
        <taxon>Thermothelomyces</taxon>
    </lineage>
</organism>
<evidence type="ECO:0000256" key="1">
    <source>
        <dbReference type="SAM" id="MobiDB-lite"/>
    </source>
</evidence>
<dbReference type="HOGENOM" id="CLU_151399_1_0_1"/>
<reference evidence="2 3" key="1">
    <citation type="journal article" date="2011" name="Nat. Biotechnol.">
        <title>Comparative genomic analysis of the thermophilic biomass-degrading fungi Myceliophthora thermophila and Thielavia terrestris.</title>
        <authorList>
            <person name="Berka R.M."/>
            <person name="Grigoriev I.V."/>
            <person name="Otillar R."/>
            <person name="Salamov A."/>
            <person name="Grimwood J."/>
            <person name="Reid I."/>
            <person name="Ishmael N."/>
            <person name="John T."/>
            <person name="Darmond C."/>
            <person name="Moisan M.-C."/>
            <person name="Henrissat B."/>
            <person name="Coutinho P.M."/>
            <person name="Lombard V."/>
            <person name="Natvig D.O."/>
            <person name="Lindquist E."/>
            <person name="Schmutz J."/>
            <person name="Lucas S."/>
            <person name="Harris P."/>
            <person name="Powlowski J."/>
            <person name="Bellemare A."/>
            <person name="Taylor D."/>
            <person name="Butler G."/>
            <person name="de Vries R.P."/>
            <person name="Allijn I.E."/>
            <person name="van den Brink J."/>
            <person name="Ushinsky S."/>
            <person name="Storms R."/>
            <person name="Powell A.J."/>
            <person name="Paulsen I.T."/>
            <person name="Elbourne L.D.H."/>
            <person name="Baker S.E."/>
            <person name="Magnuson J."/>
            <person name="LaBoissiere S."/>
            <person name="Clutterbuck A.J."/>
            <person name="Martinez D."/>
            <person name="Wogulis M."/>
            <person name="de Leon A.L."/>
            <person name="Rey M.W."/>
            <person name="Tsang A."/>
        </authorList>
    </citation>
    <scope>NUCLEOTIDE SEQUENCE [LARGE SCALE GENOMIC DNA]</scope>
    <source>
        <strain evidence="3">ATCC 42464 / BCRC 31852 / DSM 1799</strain>
    </source>
</reference>
<dbReference type="Proteomes" id="UP000007322">
    <property type="component" value="Chromosome 2"/>
</dbReference>
<dbReference type="EMBL" id="CP003003">
    <property type="protein sequence ID" value="AEO56725.1"/>
    <property type="molecule type" value="Genomic_DNA"/>
</dbReference>
<evidence type="ECO:0000313" key="2">
    <source>
        <dbReference type="EMBL" id="AEO56725.1"/>
    </source>
</evidence>
<sequence>MSSAPSRPPTVKYTGNISPASSSSSSTSTSSSSSSSSSSYSASDPDLPSSDTMNSTTVRDSVDSTSRPTVHVAVIRCLRCARAEEITSTDDPSLFGMVQIGTNIYYCNRCAKMVGYT</sequence>
<feature type="region of interest" description="Disordered" evidence="1">
    <location>
        <begin position="1"/>
        <end position="67"/>
    </location>
</feature>
<feature type="compositionally biased region" description="Low complexity" evidence="1">
    <location>
        <begin position="18"/>
        <end position="67"/>
    </location>
</feature>
<protein>
    <submittedName>
        <fullName evidence="2">Uncharacterized protein</fullName>
    </submittedName>
</protein>
<dbReference type="KEGG" id="mtm:MYCTH_2314761"/>
<name>G2QAM9_THET4</name>
<dbReference type="GeneID" id="11510775"/>
<evidence type="ECO:0000313" key="3">
    <source>
        <dbReference type="Proteomes" id="UP000007322"/>
    </source>
</evidence>
<dbReference type="eggNOG" id="ENOG502SVSH">
    <property type="taxonomic scope" value="Eukaryota"/>
</dbReference>
<dbReference type="OMA" id="MVRISHN"/>
<dbReference type="OrthoDB" id="3920481at2759"/>
<accession>G2QAM9</accession>
<gene>
    <name evidence="2" type="ORF">MYCTH_2314761</name>
</gene>
<dbReference type="AlphaFoldDB" id="G2QAM9"/>
<dbReference type="RefSeq" id="XP_003661970.1">
    <property type="nucleotide sequence ID" value="XM_003661922.1"/>
</dbReference>